<protein>
    <submittedName>
        <fullName evidence="1">Uncharacterized protein</fullName>
    </submittedName>
</protein>
<sequence length="227" mass="25930">MENQDDILLGGKVIRTGHYKADLSRPDINILYSMMLLRISKGYLSEETSFLMGMSSDIIGRLEKLLRKRMTAGILLGMVAGLGERSFAGLIVFSSDLRGGYFPCHMVRTKRKKIIEHALYVMDSIGTERLAFKLFEQNPSYIEFPNSEDQKLKAVREILDVELNDNWSSSKTPIEICQHCSLLTDQYVLPRHVMKVLGEMTSRRSYPKLLLNKSNEGRKITYEKVTS</sequence>
<keyword evidence="2" id="KW-1185">Reference proteome</keyword>
<dbReference type="RefSeq" id="WP_097128433.1">
    <property type="nucleotide sequence ID" value="NZ_OCMT01000001.1"/>
</dbReference>
<dbReference type="AlphaFoldDB" id="A0A285ZRH4"/>
<name>A0A285ZRH4_9SPHI</name>
<evidence type="ECO:0000313" key="2">
    <source>
        <dbReference type="Proteomes" id="UP000219281"/>
    </source>
</evidence>
<evidence type="ECO:0000313" key="1">
    <source>
        <dbReference type="EMBL" id="SOD12242.1"/>
    </source>
</evidence>
<dbReference type="EMBL" id="OCMT01000001">
    <property type="protein sequence ID" value="SOD12242.1"/>
    <property type="molecule type" value="Genomic_DNA"/>
</dbReference>
<gene>
    <name evidence="1" type="ORF">SAMN06297358_0566</name>
</gene>
<dbReference type="Proteomes" id="UP000219281">
    <property type="component" value="Unassembled WGS sequence"/>
</dbReference>
<dbReference type="OrthoDB" id="978725at2"/>
<organism evidence="1 2">
    <name type="scientific">Pedobacter xixiisoli</name>
    <dbReference type="NCBI Taxonomy" id="1476464"/>
    <lineage>
        <taxon>Bacteria</taxon>
        <taxon>Pseudomonadati</taxon>
        <taxon>Bacteroidota</taxon>
        <taxon>Sphingobacteriia</taxon>
        <taxon>Sphingobacteriales</taxon>
        <taxon>Sphingobacteriaceae</taxon>
        <taxon>Pedobacter</taxon>
    </lineage>
</organism>
<proteinExistence type="predicted"/>
<accession>A0A285ZRH4</accession>
<reference evidence="2" key="1">
    <citation type="submission" date="2017-09" db="EMBL/GenBank/DDBJ databases">
        <authorList>
            <person name="Varghese N."/>
            <person name="Submissions S."/>
        </authorList>
    </citation>
    <scope>NUCLEOTIDE SEQUENCE [LARGE SCALE GENOMIC DNA]</scope>
    <source>
        <strain evidence="2">CGMCC 1.12803</strain>
    </source>
</reference>